<dbReference type="GO" id="GO:0016787">
    <property type="term" value="F:hydrolase activity"/>
    <property type="evidence" value="ECO:0007669"/>
    <property type="project" value="UniProtKB-KW"/>
</dbReference>
<dbReference type="InterPro" id="IPR006674">
    <property type="entry name" value="HD_domain"/>
</dbReference>
<keyword evidence="10" id="KW-1185">Reference proteome</keyword>
<dbReference type="PANTHER" id="PTHR12826:SF15">
    <property type="entry name" value="RIBONUCLEASE Y"/>
    <property type="match status" value="1"/>
</dbReference>
<reference evidence="9 10" key="1">
    <citation type="journal article" date="2016" name="BMC Genomics">
        <title>Combined genomic and structural analyses of a cultured magnetotactic bacterium reveals its niche adaptation to a dynamic environment.</title>
        <authorList>
            <person name="Araujo A.C."/>
            <person name="Morillo V."/>
            <person name="Cypriano J."/>
            <person name="Teixeira L.C."/>
            <person name="Leao P."/>
            <person name="Lyra S."/>
            <person name="Almeida L.G."/>
            <person name="Bazylinski D.A."/>
            <person name="Vasconcellos A.T."/>
            <person name="Abreu F."/>
            <person name="Lins U."/>
        </authorList>
    </citation>
    <scope>NUCLEOTIDE SEQUENCE [LARGE SCALE GENOMIC DNA]</scope>
    <source>
        <strain evidence="9 10">IT-1</strain>
    </source>
</reference>
<organism evidence="9 10">
    <name type="scientific">Magnetofaba australis IT-1</name>
    <dbReference type="NCBI Taxonomy" id="1434232"/>
    <lineage>
        <taxon>Bacteria</taxon>
        <taxon>Pseudomonadati</taxon>
        <taxon>Pseudomonadota</taxon>
        <taxon>Magnetococcia</taxon>
        <taxon>Magnetococcales</taxon>
        <taxon>Magnetococcaceae</taxon>
        <taxon>Magnetofaba</taxon>
    </lineage>
</organism>
<feature type="domain" description="HD" evidence="8">
    <location>
        <begin position="314"/>
        <end position="407"/>
    </location>
</feature>
<dbReference type="NCBIfam" id="TIGR03319">
    <property type="entry name" value="RNase_Y"/>
    <property type="match status" value="1"/>
</dbReference>
<comment type="caution">
    <text evidence="9">The sequence shown here is derived from an EMBL/GenBank/DDBJ whole genome shotgun (WGS) entry which is preliminary data.</text>
</comment>
<dbReference type="GO" id="GO:0005886">
    <property type="term" value="C:plasma membrane"/>
    <property type="evidence" value="ECO:0007669"/>
    <property type="project" value="UniProtKB-UniRule"/>
</dbReference>
<sequence length="498" mass="55647">MNYRKQQEQAVCERQARADMALKTAEEKMEAAAREAELQAKAERIRLREELEAQFQERKGELDDQKRRLDKREDQLDRKSAQLDDRESQQESRRQQVEQQSAEAAASKERFEALAKERQAELERVAQLTSEEARATLIQELEDEARREAGRMLKSIEEDAKGNAQKKAQEVMATAIQRFAGEFVADRTVSVVQIPNDDIKGRIIGREGRNIRALEAATGCDLIIDDTPEAVVVSGFNPVRRQIAKRALEELVGDGRIHPARIEEVVKKAKKAVNQEIKEAGEQAVIDAGLNALHPELIKVLGALKFRTSYTQNVLAHSVEVAHFAGAMADEMGLDSKLARRCGLLHDIGKAVDHDTPGSHAVLGGELAKKFKEDPIVVNAVWSHHFDIEPNSVYGPLTNAADALSAARPGARRENVETYVKRLEDLERIATGFKGVDKAYAIQAGREVRVMVSYDRLNDEGSLLLARDIANEIENEMTYPGQIKVTVIREMRATEIAH</sequence>
<dbReference type="InterPro" id="IPR003607">
    <property type="entry name" value="HD/PDEase_dom"/>
</dbReference>
<feature type="region of interest" description="Disordered" evidence="7">
    <location>
        <begin position="57"/>
        <end position="110"/>
    </location>
</feature>
<dbReference type="InterPro" id="IPR004088">
    <property type="entry name" value="KH_dom_type_1"/>
</dbReference>
<comment type="similarity">
    <text evidence="5">Belongs to the RNase Y family.</text>
</comment>
<proteinExistence type="inferred from homology"/>
<keyword evidence="3 5" id="KW-0378">Hydrolase</keyword>
<dbReference type="SMART" id="SM00322">
    <property type="entry name" value="KH"/>
    <property type="match status" value="1"/>
</dbReference>
<dbReference type="AlphaFoldDB" id="A0A1Y2KBL1"/>
<dbReference type="Gene3D" id="3.30.1370.10">
    <property type="entry name" value="K Homology domain, type 1"/>
    <property type="match status" value="1"/>
</dbReference>
<dbReference type="SMART" id="SM00471">
    <property type="entry name" value="HDc"/>
    <property type="match status" value="1"/>
</dbReference>
<dbReference type="PANTHER" id="PTHR12826">
    <property type="entry name" value="RIBONUCLEASE Y"/>
    <property type="match status" value="1"/>
</dbReference>
<evidence type="ECO:0000256" key="1">
    <source>
        <dbReference type="ARBA" id="ARBA00022722"/>
    </source>
</evidence>
<dbReference type="GO" id="GO:0004521">
    <property type="term" value="F:RNA endonuclease activity"/>
    <property type="evidence" value="ECO:0007669"/>
    <property type="project" value="UniProtKB-UniRule"/>
</dbReference>
<evidence type="ECO:0000313" key="9">
    <source>
        <dbReference type="EMBL" id="OSM07205.1"/>
    </source>
</evidence>
<name>A0A1Y2KBL1_9PROT</name>
<dbReference type="PROSITE" id="PS51831">
    <property type="entry name" value="HD"/>
    <property type="match status" value="1"/>
</dbReference>
<dbReference type="CDD" id="cd00077">
    <property type="entry name" value="HDc"/>
    <property type="match status" value="1"/>
</dbReference>
<evidence type="ECO:0000256" key="4">
    <source>
        <dbReference type="ARBA" id="ARBA00022884"/>
    </source>
</evidence>
<dbReference type="Pfam" id="PF12072">
    <property type="entry name" value="RNase_Y_N"/>
    <property type="match status" value="1"/>
</dbReference>
<evidence type="ECO:0000256" key="6">
    <source>
        <dbReference type="NCBIfam" id="TIGR03319"/>
    </source>
</evidence>
<evidence type="ECO:0000256" key="5">
    <source>
        <dbReference type="HAMAP-Rule" id="MF_00335"/>
    </source>
</evidence>
<dbReference type="EC" id="3.1.-.-" evidence="5 6"/>
<dbReference type="Gene3D" id="1.10.3210.10">
    <property type="entry name" value="Hypothetical protein af1432"/>
    <property type="match status" value="1"/>
</dbReference>
<dbReference type="Pfam" id="PF00013">
    <property type="entry name" value="KH_1"/>
    <property type="match status" value="1"/>
</dbReference>
<evidence type="ECO:0000259" key="8">
    <source>
        <dbReference type="PROSITE" id="PS51831"/>
    </source>
</evidence>
<dbReference type="PROSITE" id="PS50084">
    <property type="entry name" value="KH_TYPE_1"/>
    <property type="match status" value="1"/>
</dbReference>
<protein>
    <recommendedName>
        <fullName evidence="5 6">Ribonuclease Y</fullName>
        <shortName evidence="5">RNase Y</shortName>
        <ecNumber evidence="5 6">3.1.-.-</ecNumber>
    </recommendedName>
</protein>
<evidence type="ECO:0000313" key="10">
    <source>
        <dbReference type="Proteomes" id="UP000194003"/>
    </source>
</evidence>
<gene>
    <name evidence="5" type="primary">rny</name>
    <name evidence="9" type="ORF">MAIT1_03868</name>
</gene>
<dbReference type="InterPro" id="IPR036612">
    <property type="entry name" value="KH_dom_type_1_sf"/>
</dbReference>
<dbReference type="InterPro" id="IPR017705">
    <property type="entry name" value="Ribonuclease_Y"/>
</dbReference>
<evidence type="ECO:0000256" key="2">
    <source>
        <dbReference type="ARBA" id="ARBA00022759"/>
    </source>
</evidence>
<keyword evidence="1 5" id="KW-0540">Nuclease</keyword>
<dbReference type="CDD" id="cd22431">
    <property type="entry name" value="KH-I_RNaseY"/>
    <property type="match status" value="1"/>
</dbReference>
<comment type="function">
    <text evidence="5">Endoribonuclease that initiates mRNA decay.</text>
</comment>
<dbReference type="HAMAP" id="MF_00335">
    <property type="entry name" value="RNase_Y"/>
    <property type="match status" value="1"/>
</dbReference>
<dbReference type="InterPro" id="IPR006675">
    <property type="entry name" value="HDIG_dom"/>
</dbReference>
<dbReference type="Proteomes" id="UP000194003">
    <property type="component" value="Unassembled WGS sequence"/>
</dbReference>
<dbReference type="SUPFAM" id="SSF109604">
    <property type="entry name" value="HD-domain/PDEase-like"/>
    <property type="match status" value="1"/>
</dbReference>
<feature type="compositionally biased region" description="Basic and acidic residues" evidence="7">
    <location>
        <begin position="57"/>
        <end position="96"/>
    </location>
</feature>
<dbReference type="GO" id="GO:0006402">
    <property type="term" value="P:mRNA catabolic process"/>
    <property type="evidence" value="ECO:0007669"/>
    <property type="project" value="UniProtKB-UniRule"/>
</dbReference>
<dbReference type="Pfam" id="PF01966">
    <property type="entry name" value="HD"/>
    <property type="match status" value="1"/>
</dbReference>
<dbReference type="GO" id="GO:0003723">
    <property type="term" value="F:RNA binding"/>
    <property type="evidence" value="ECO:0007669"/>
    <property type="project" value="UniProtKB-UniRule"/>
</dbReference>
<keyword evidence="2 5" id="KW-0255">Endonuclease</keyword>
<dbReference type="InterPro" id="IPR004087">
    <property type="entry name" value="KH_dom"/>
</dbReference>
<dbReference type="InterPro" id="IPR022711">
    <property type="entry name" value="RNase_Y_N"/>
</dbReference>
<accession>A0A1Y2KBL1</accession>
<evidence type="ECO:0000256" key="3">
    <source>
        <dbReference type="ARBA" id="ARBA00022801"/>
    </source>
</evidence>
<dbReference type="SUPFAM" id="SSF54791">
    <property type="entry name" value="Eukaryotic type KH-domain (KH-domain type I)"/>
    <property type="match status" value="1"/>
</dbReference>
<dbReference type="STRING" id="1434232.MAIT1_03868"/>
<dbReference type="NCBIfam" id="TIGR00277">
    <property type="entry name" value="HDIG"/>
    <property type="match status" value="1"/>
</dbReference>
<keyword evidence="4 5" id="KW-0694">RNA-binding</keyword>
<evidence type="ECO:0000256" key="7">
    <source>
        <dbReference type="SAM" id="MobiDB-lite"/>
    </source>
</evidence>
<dbReference type="EMBL" id="LVJN01000015">
    <property type="protein sequence ID" value="OSM07205.1"/>
    <property type="molecule type" value="Genomic_DNA"/>
</dbReference>